<feature type="domain" description="DUF5107" evidence="1">
    <location>
        <begin position="3"/>
        <end position="265"/>
    </location>
</feature>
<protein>
    <recommendedName>
        <fullName evidence="1">DUF5107 domain-containing protein</fullName>
    </recommendedName>
</protein>
<reference evidence="2" key="1">
    <citation type="journal article" date="2014" name="Front. Microbiol.">
        <title>High frequency of phylogenetically diverse reductive dehalogenase-homologous genes in deep subseafloor sedimentary metagenomes.</title>
        <authorList>
            <person name="Kawai M."/>
            <person name="Futagami T."/>
            <person name="Toyoda A."/>
            <person name="Takaki Y."/>
            <person name="Nishi S."/>
            <person name="Hori S."/>
            <person name="Arai W."/>
            <person name="Tsubouchi T."/>
            <person name="Morono Y."/>
            <person name="Uchiyama I."/>
            <person name="Ito T."/>
            <person name="Fujiyama A."/>
            <person name="Inagaki F."/>
            <person name="Takami H."/>
        </authorList>
    </citation>
    <scope>NUCLEOTIDE SEQUENCE</scope>
    <source>
        <strain evidence="2">Expedition CK06-06</strain>
    </source>
</reference>
<name>X1DM85_9ZZZZ</name>
<feature type="non-terminal residue" evidence="2">
    <location>
        <position position="1"/>
    </location>
</feature>
<dbReference type="AlphaFoldDB" id="X1DM85"/>
<dbReference type="InterPro" id="IPR033396">
    <property type="entry name" value="DUF5107"/>
</dbReference>
<gene>
    <name evidence="2" type="ORF">S01H4_49196</name>
</gene>
<dbReference type="EMBL" id="BART01027806">
    <property type="protein sequence ID" value="GAG97516.1"/>
    <property type="molecule type" value="Genomic_DNA"/>
</dbReference>
<comment type="caution">
    <text evidence="2">The sequence shown here is derived from an EMBL/GenBank/DDBJ whole genome shotgun (WGS) entry which is preliminary data.</text>
</comment>
<proteinExistence type="predicted"/>
<dbReference type="Pfam" id="PF17128">
    <property type="entry name" value="DUF5107"/>
    <property type="match status" value="1"/>
</dbReference>
<organism evidence="2">
    <name type="scientific">marine sediment metagenome</name>
    <dbReference type="NCBI Taxonomy" id="412755"/>
    <lineage>
        <taxon>unclassified sequences</taxon>
        <taxon>metagenomes</taxon>
        <taxon>ecological metagenomes</taxon>
    </lineage>
</organism>
<sequence>FFFSALDKTNDYDFFYRQNVIKPALIGMLGAWISGGVEWNFPHHHRATSFMPVDYALTENPDGSKTIWVGEVEIRHRTKWIIGLTLYPDRSYLEATVKLFNRTPLAQSMLYWANVAVHATEDYQIIFPPGTDYATFHGKNQFSRWPVSTEVFNRVDYTEGVDISWYKNHPAPTSFFAWNCEEDFSAGYDHGKKAGVVHVADHHIAPGKKFWTWGTGSQGQTWEKILTDSDGPYIELMVGAYSDNQPDYSWLQPYEVRVVKQHWFPLREIRGVKK</sequence>
<accession>X1DM85</accession>
<feature type="non-terminal residue" evidence="2">
    <location>
        <position position="274"/>
    </location>
</feature>
<evidence type="ECO:0000313" key="2">
    <source>
        <dbReference type="EMBL" id="GAG97516.1"/>
    </source>
</evidence>
<evidence type="ECO:0000259" key="1">
    <source>
        <dbReference type="Pfam" id="PF17128"/>
    </source>
</evidence>